<gene>
    <name evidence="2" type="ORF">EI555_007084</name>
</gene>
<evidence type="ECO:0000313" key="3">
    <source>
        <dbReference type="Proteomes" id="UP000308365"/>
    </source>
</evidence>
<sequence length="128" mass="13772">MRDCYLECRSRCLRATASPASSSLPLPPTFPCQSPAPSDHGRLWRHGSRTNSGKGNSPGQSWSLAGFVLAVEGPRLKSGPPTSFAKPGMQSRLYLLKPHSLSLSRLPHFSEAPVLLMLKESANCPGNS</sequence>
<evidence type="ECO:0000313" key="2">
    <source>
        <dbReference type="EMBL" id="TKC48935.1"/>
    </source>
</evidence>
<protein>
    <submittedName>
        <fullName evidence="2">Uncharacterized protein</fullName>
    </submittedName>
</protein>
<feature type="region of interest" description="Disordered" evidence="1">
    <location>
        <begin position="18"/>
        <end position="60"/>
    </location>
</feature>
<dbReference type="AlphaFoldDB" id="A0A4U1FGJ3"/>
<comment type="caution">
    <text evidence="2">The sequence shown here is derived from an EMBL/GenBank/DDBJ whole genome shotgun (WGS) entry which is preliminary data.</text>
</comment>
<evidence type="ECO:0000256" key="1">
    <source>
        <dbReference type="SAM" id="MobiDB-lite"/>
    </source>
</evidence>
<accession>A0A4U1FGJ3</accession>
<proteinExistence type="predicted"/>
<dbReference type="Proteomes" id="UP000308365">
    <property type="component" value="Unassembled WGS sequence"/>
</dbReference>
<name>A0A4U1FGJ3_MONMO</name>
<organism evidence="2 3">
    <name type="scientific">Monodon monoceros</name>
    <name type="common">Narwhal</name>
    <name type="synonym">Ceratodon monodon</name>
    <dbReference type="NCBI Taxonomy" id="40151"/>
    <lineage>
        <taxon>Eukaryota</taxon>
        <taxon>Metazoa</taxon>
        <taxon>Chordata</taxon>
        <taxon>Craniata</taxon>
        <taxon>Vertebrata</taxon>
        <taxon>Euteleostomi</taxon>
        <taxon>Mammalia</taxon>
        <taxon>Eutheria</taxon>
        <taxon>Laurasiatheria</taxon>
        <taxon>Artiodactyla</taxon>
        <taxon>Whippomorpha</taxon>
        <taxon>Cetacea</taxon>
        <taxon>Odontoceti</taxon>
        <taxon>Monodontidae</taxon>
        <taxon>Monodon</taxon>
    </lineage>
</organism>
<feature type="compositionally biased region" description="Polar residues" evidence="1">
    <location>
        <begin position="49"/>
        <end position="60"/>
    </location>
</feature>
<dbReference type="EMBL" id="RWIC01000140">
    <property type="protein sequence ID" value="TKC48935.1"/>
    <property type="molecule type" value="Genomic_DNA"/>
</dbReference>
<reference evidence="3" key="1">
    <citation type="journal article" date="2019" name="IScience">
        <title>Narwhal Genome Reveals Long-Term Low Genetic Diversity despite Current Large Abundance Size.</title>
        <authorList>
            <person name="Westbury M.V."/>
            <person name="Petersen B."/>
            <person name="Garde E."/>
            <person name="Heide-Jorgensen M.P."/>
            <person name="Lorenzen E.D."/>
        </authorList>
    </citation>
    <scope>NUCLEOTIDE SEQUENCE [LARGE SCALE GENOMIC DNA]</scope>
</reference>